<evidence type="ECO:0000259" key="1">
    <source>
        <dbReference type="PROSITE" id="PS50995"/>
    </source>
</evidence>
<dbReference type="EMBL" id="JAGFOA010000004">
    <property type="protein sequence ID" value="MBO3664194.1"/>
    <property type="molecule type" value="Genomic_DNA"/>
</dbReference>
<evidence type="ECO:0000313" key="2">
    <source>
        <dbReference type="EMBL" id="MBO3664194.1"/>
    </source>
</evidence>
<dbReference type="RefSeq" id="WP_208504004.1">
    <property type="nucleotide sequence ID" value="NZ_JAGFOA010000004.1"/>
</dbReference>
<proteinExistence type="predicted"/>
<organism evidence="2 3">
    <name type="scientific">Microbacterium stercoris</name>
    <dbReference type="NCBI Taxonomy" id="2820289"/>
    <lineage>
        <taxon>Bacteria</taxon>
        <taxon>Bacillati</taxon>
        <taxon>Actinomycetota</taxon>
        <taxon>Actinomycetes</taxon>
        <taxon>Micrococcales</taxon>
        <taxon>Microbacteriaceae</taxon>
        <taxon>Microbacterium</taxon>
    </lineage>
</organism>
<dbReference type="InterPro" id="IPR036390">
    <property type="entry name" value="WH_DNA-bd_sf"/>
</dbReference>
<dbReference type="SUPFAM" id="SSF46785">
    <property type="entry name" value="Winged helix' DNA-binding domain"/>
    <property type="match status" value="1"/>
</dbReference>
<feature type="domain" description="HTH marR-type" evidence="1">
    <location>
        <begin position="10"/>
        <end position="147"/>
    </location>
</feature>
<dbReference type="CDD" id="cd00090">
    <property type="entry name" value="HTH_ARSR"/>
    <property type="match status" value="1"/>
</dbReference>
<reference evidence="2" key="1">
    <citation type="submission" date="2021-03" db="EMBL/GenBank/DDBJ databases">
        <title>Microbacterium sp. nov., a novel actinobacterium isolated from cow dung.</title>
        <authorList>
            <person name="Zhang L."/>
        </authorList>
    </citation>
    <scope>NUCLEOTIDE SEQUENCE</scope>
    <source>
        <strain evidence="2">NEAU-LLB</strain>
    </source>
</reference>
<dbReference type="PRINTS" id="PR00598">
    <property type="entry name" value="HTHMARR"/>
</dbReference>
<dbReference type="GO" id="GO:0006950">
    <property type="term" value="P:response to stress"/>
    <property type="evidence" value="ECO:0007669"/>
    <property type="project" value="TreeGrafter"/>
</dbReference>
<evidence type="ECO:0000313" key="3">
    <source>
        <dbReference type="Proteomes" id="UP000680132"/>
    </source>
</evidence>
<dbReference type="PROSITE" id="PS50995">
    <property type="entry name" value="HTH_MARR_2"/>
    <property type="match status" value="1"/>
</dbReference>
<protein>
    <submittedName>
        <fullName evidence="2">MarR family transcriptional regulator</fullName>
    </submittedName>
</protein>
<dbReference type="InterPro" id="IPR036388">
    <property type="entry name" value="WH-like_DNA-bd_sf"/>
</dbReference>
<dbReference type="Pfam" id="PF12802">
    <property type="entry name" value="MarR_2"/>
    <property type="match status" value="1"/>
</dbReference>
<dbReference type="Proteomes" id="UP000680132">
    <property type="component" value="Unassembled WGS sequence"/>
</dbReference>
<sequence>MTIRAGDQVQTSLLTTLTRLVARWSSRDVQTHVAASVGVHLDPTQMRALYLLGDATEAVRPSALAERLQLTRPTASKLIARLTSDGLIERQPDPEDGRVSSIALSPRGHETLRTLVGAGQTMVAHALQGWSAADVQHLHALLSVFVDGLIAEVDPAPDVTPRPETA</sequence>
<dbReference type="InterPro" id="IPR039422">
    <property type="entry name" value="MarR/SlyA-like"/>
</dbReference>
<dbReference type="SMART" id="SM00347">
    <property type="entry name" value="HTH_MARR"/>
    <property type="match status" value="1"/>
</dbReference>
<dbReference type="PANTHER" id="PTHR33164">
    <property type="entry name" value="TRANSCRIPTIONAL REGULATOR, MARR FAMILY"/>
    <property type="match status" value="1"/>
</dbReference>
<dbReference type="PANTHER" id="PTHR33164:SF43">
    <property type="entry name" value="HTH-TYPE TRANSCRIPTIONAL REPRESSOR YETL"/>
    <property type="match status" value="1"/>
</dbReference>
<dbReference type="AlphaFoldDB" id="A0A939QK67"/>
<gene>
    <name evidence="2" type="ORF">J5V96_11825</name>
</gene>
<name>A0A939QK67_9MICO</name>
<dbReference type="InterPro" id="IPR000835">
    <property type="entry name" value="HTH_MarR-typ"/>
</dbReference>
<dbReference type="GO" id="GO:0003700">
    <property type="term" value="F:DNA-binding transcription factor activity"/>
    <property type="evidence" value="ECO:0007669"/>
    <property type="project" value="InterPro"/>
</dbReference>
<dbReference type="InterPro" id="IPR011991">
    <property type="entry name" value="ArsR-like_HTH"/>
</dbReference>
<comment type="caution">
    <text evidence="2">The sequence shown here is derived from an EMBL/GenBank/DDBJ whole genome shotgun (WGS) entry which is preliminary data.</text>
</comment>
<keyword evidence="3" id="KW-1185">Reference proteome</keyword>
<dbReference type="Gene3D" id="1.10.10.10">
    <property type="entry name" value="Winged helix-like DNA-binding domain superfamily/Winged helix DNA-binding domain"/>
    <property type="match status" value="1"/>
</dbReference>
<accession>A0A939QK67</accession>